<reference evidence="1" key="2">
    <citation type="submission" date="2021-01" db="UniProtKB">
        <authorList>
            <consortium name="EnsemblPlants"/>
        </authorList>
    </citation>
    <scope>IDENTIFICATION</scope>
</reference>
<accession>A0A7N2LET6</accession>
<dbReference type="Proteomes" id="UP000594261">
    <property type="component" value="Chromosome 4"/>
</dbReference>
<name>A0A7N2LET6_QUELO</name>
<organism evidence="1 2">
    <name type="scientific">Quercus lobata</name>
    <name type="common">Valley oak</name>
    <dbReference type="NCBI Taxonomy" id="97700"/>
    <lineage>
        <taxon>Eukaryota</taxon>
        <taxon>Viridiplantae</taxon>
        <taxon>Streptophyta</taxon>
        <taxon>Embryophyta</taxon>
        <taxon>Tracheophyta</taxon>
        <taxon>Spermatophyta</taxon>
        <taxon>Magnoliopsida</taxon>
        <taxon>eudicotyledons</taxon>
        <taxon>Gunneridae</taxon>
        <taxon>Pentapetalae</taxon>
        <taxon>rosids</taxon>
        <taxon>fabids</taxon>
        <taxon>Fagales</taxon>
        <taxon>Fagaceae</taxon>
        <taxon>Quercus</taxon>
    </lineage>
</organism>
<dbReference type="AlphaFoldDB" id="A0A7N2LET6"/>
<dbReference type="EnsemblPlants" id="QL04p018859:mrna">
    <property type="protein sequence ID" value="QL04p018859:mrna"/>
    <property type="gene ID" value="QL04p018859"/>
</dbReference>
<dbReference type="InParanoid" id="A0A7N2LET6"/>
<evidence type="ECO:0000313" key="1">
    <source>
        <dbReference type="EnsemblPlants" id="QL04p018859:mrna"/>
    </source>
</evidence>
<protein>
    <submittedName>
        <fullName evidence="1">Uncharacterized protein</fullName>
    </submittedName>
</protein>
<dbReference type="EMBL" id="LRBV02000004">
    <property type="status" value="NOT_ANNOTATED_CDS"/>
    <property type="molecule type" value="Genomic_DNA"/>
</dbReference>
<keyword evidence="2" id="KW-1185">Reference proteome</keyword>
<proteinExistence type="predicted"/>
<evidence type="ECO:0000313" key="2">
    <source>
        <dbReference type="Proteomes" id="UP000594261"/>
    </source>
</evidence>
<reference evidence="1 2" key="1">
    <citation type="journal article" date="2016" name="G3 (Bethesda)">
        <title>First Draft Assembly and Annotation of the Genome of a California Endemic Oak Quercus lobata Nee (Fagaceae).</title>
        <authorList>
            <person name="Sork V.L."/>
            <person name="Fitz-Gibbon S.T."/>
            <person name="Puiu D."/>
            <person name="Crepeau M."/>
            <person name="Gugger P.F."/>
            <person name="Sherman R."/>
            <person name="Stevens K."/>
            <person name="Langley C.H."/>
            <person name="Pellegrini M."/>
            <person name="Salzberg S.L."/>
        </authorList>
    </citation>
    <scope>NUCLEOTIDE SEQUENCE [LARGE SCALE GENOMIC DNA]</scope>
    <source>
        <strain evidence="1 2">cv. SW786</strain>
    </source>
</reference>
<sequence length="132" mass="14452">MIALPCRTEEEEQEDKSVLVEVYSLSAGASFPTGVSFKYWLKSAASLNGVVANDFANDGHPLFLSFDLHDEAFRVIFLPNDEFRANLEIDTLEIRGSLSLDRLSTFVSAETSVNPGIIFSLNVPFQAGCGSE</sequence>
<dbReference type="Gramene" id="QL04p018859:mrna">
    <property type="protein sequence ID" value="QL04p018859:mrna"/>
    <property type="gene ID" value="QL04p018859"/>
</dbReference>